<dbReference type="PANTHER" id="PTHR30087:SF1">
    <property type="entry name" value="HYPOTHETICAL CYTOSOLIC PROTEIN"/>
    <property type="match status" value="1"/>
</dbReference>
<dbReference type="EMBL" id="CP086654">
    <property type="protein sequence ID" value="UEX90044.1"/>
    <property type="molecule type" value="Genomic_DNA"/>
</dbReference>
<dbReference type="RefSeq" id="WP_229292544.1">
    <property type="nucleotide sequence ID" value="NZ_CP086654.1"/>
</dbReference>
<dbReference type="Pfam" id="PF04463">
    <property type="entry name" value="2-thiour_desulf"/>
    <property type="match status" value="1"/>
</dbReference>
<proteinExistence type="predicted"/>
<protein>
    <submittedName>
        <fullName evidence="1">DUF523 domain-containing protein</fullName>
    </submittedName>
</protein>
<keyword evidence="2" id="KW-1185">Reference proteome</keyword>
<reference evidence="1 2" key="1">
    <citation type="journal article" date="2022" name="Pathogens">
        <title>Staphylococcus ratti sp. nov. Isolated from a Lab Rat.</title>
        <authorList>
            <person name="Kovarovic V."/>
            <person name="Sedlacek I."/>
            <person name="Petras P."/>
            <person name="Kralova S."/>
            <person name="Maslanova I."/>
            <person name="Svec P."/>
            <person name="Neumann-Schaal M."/>
            <person name="Botka T."/>
            <person name="Gelbicova T."/>
            <person name="Stankova E."/>
            <person name="Doskar J."/>
            <person name="Pantucek R."/>
        </authorList>
    </citation>
    <scope>NUCLEOTIDE SEQUENCE [LARGE SCALE GENOMIC DNA]</scope>
    <source>
        <strain evidence="1 2">CCM 9025</strain>
    </source>
</reference>
<gene>
    <name evidence="1" type="ORF">LN051_11005</name>
</gene>
<sequence>MILISACLAGENVRYDGGNTFNLELKKLVDSGLAQTICPEILGGLSIPREPVEIVGGDGHDVLNHKAKIIDIKGNDVTQDYLKGAALALKTCKALNCTTLILKSNSPTCGSTTIYSGEFNGNKKSGVGLFTAMLARHNIKVYDENNFPISSITLNE</sequence>
<dbReference type="PANTHER" id="PTHR30087">
    <property type="entry name" value="INNER MEMBRANE PROTEIN"/>
    <property type="match status" value="1"/>
</dbReference>
<evidence type="ECO:0000313" key="2">
    <source>
        <dbReference type="Proteomes" id="UP001197626"/>
    </source>
</evidence>
<accession>A0ABY3PCR2</accession>
<evidence type="ECO:0000313" key="1">
    <source>
        <dbReference type="EMBL" id="UEX90044.1"/>
    </source>
</evidence>
<organism evidence="1 2">
    <name type="scientific">Staphylococcus ratti</name>
    <dbReference type="NCBI Taxonomy" id="2892440"/>
    <lineage>
        <taxon>Bacteria</taxon>
        <taxon>Bacillati</taxon>
        <taxon>Bacillota</taxon>
        <taxon>Bacilli</taxon>
        <taxon>Bacillales</taxon>
        <taxon>Staphylococcaceae</taxon>
        <taxon>Staphylococcus</taxon>
    </lineage>
</organism>
<dbReference type="Proteomes" id="UP001197626">
    <property type="component" value="Chromosome"/>
</dbReference>
<name>A0ABY3PCR2_9STAP</name>
<dbReference type="InterPro" id="IPR007553">
    <property type="entry name" value="2-thiour_desulf"/>
</dbReference>